<dbReference type="SUPFAM" id="SSF50129">
    <property type="entry name" value="GroES-like"/>
    <property type="match status" value="1"/>
</dbReference>
<proteinExistence type="predicted"/>
<comment type="caution">
    <text evidence="2">The sequence shown here is derived from an EMBL/GenBank/DDBJ whole genome shotgun (WGS) entry which is preliminary data.</text>
</comment>
<organism evidence="2 3">
    <name type="scientific">Pseudomonas fluorescens</name>
    <dbReference type="NCBI Taxonomy" id="294"/>
    <lineage>
        <taxon>Bacteria</taxon>
        <taxon>Pseudomonadati</taxon>
        <taxon>Pseudomonadota</taxon>
        <taxon>Gammaproteobacteria</taxon>
        <taxon>Pseudomonadales</taxon>
        <taxon>Pseudomonadaceae</taxon>
        <taxon>Pseudomonas</taxon>
    </lineage>
</organism>
<dbReference type="Proteomes" id="UP000033588">
    <property type="component" value="Unassembled WGS sequence"/>
</dbReference>
<dbReference type="InterPro" id="IPR036291">
    <property type="entry name" value="NAD(P)-bd_dom_sf"/>
</dbReference>
<dbReference type="EMBL" id="LACC01000053">
    <property type="protein sequence ID" value="KJZ34895.1"/>
    <property type="molecule type" value="Genomic_DNA"/>
</dbReference>
<dbReference type="OrthoDB" id="9785812at2"/>
<dbReference type="Pfam" id="PF08240">
    <property type="entry name" value="ADH_N"/>
    <property type="match status" value="1"/>
</dbReference>
<evidence type="ECO:0000313" key="3">
    <source>
        <dbReference type="Proteomes" id="UP000033588"/>
    </source>
</evidence>
<protein>
    <submittedName>
        <fullName evidence="2">Oxidoreductase</fullName>
    </submittedName>
</protein>
<dbReference type="AlphaFoldDB" id="A0A0F4ST09"/>
<dbReference type="PATRIC" id="fig|294.132.peg.5312"/>
<gene>
    <name evidence="2" type="ORF">VC35_27720</name>
</gene>
<sequence length="307" mass="32433">MKALRVYEYGSPEVLRLEEIADPVAGVGEVLIDVAAAGVNPIDWKILSGAMKAFIPLPLPFTPGVEVAGTVVALGKGVTEFNIGDEVFGFINIVGGYATKAVAQVSKLAIKPKSLSALQAGAVPASALTAWQALTEHAGVQRRQKVLIHAAAGGVGSMAVQIAKYLGAEVYATASAHHHAYLKEIGADYTIDYRTQAFEELVSGLDVVLDLVGGETQSRSFAVLKKHGVLVSPVSAPNMSLANDYGVTPANFATRSDGRQLSIIAELFDKGHLTVDVETYLLSEAKVAIEKSMGRHLRGRLVLDTTK</sequence>
<dbReference type="CDD" id="cd05289">
    <property type="entry name" value="MDR_like_2"/>
    <property type="match status" value="1"/>
</dbReference>
<name>A0A0F4ST09_PSEFL</name>
<reference evidence="2 3" key="1">
    <citation type="submission" date="2015-03" db="EMBL/GenBank/DDBJ databases">
        <title>Comparative genomics of Pseudomonas insights into diversity of traits involved in vanlence and defense.</title>
        <authorList>
            <person name="Qin Y."/>
        </authorList>
    </citation>
    <scope>NUCLEOTIDE SEQUENCE [LARGE SCALE GENOMIC DNA]</scope>
    <source>
        <strain evidence="2 3">C8</strain>
    </source>
</reference>
<dbReference type="Gene3D" id="3.90.180.10">
    <property type="entry name" value="Medium-chain alcohol dehydrogenases, catalytic domain"/>
    <property type="match status" value="1"/>
</dbReference>
<dbReference type="PANTHER" id="PTHR44013">
    <property type="entry name" value="ZINC-TYPE ALCOHOL DEHYDROGENASE-LIKE PROTEIN C16A3.02C"/>
    <property type="match status" value="1"/>
</dbReference>
<dbReference type="SUPFAM" id="SSF51735">
    <property type="entry name" value="NAD(P)-binding Rossmann-fold domains"/>
    <property type="match status" value="1"/>
</dbReference>
<dbReference type="InterPro" id="IPR011032">
    <property type="entry name" value="GroES-like_sf"/>
</dbReference>
<dbReference type="InterPro" id="IPR013154">
    <property type="entry name" value="ADH-like_N"/>
</dbReference>
<dbReference type="PANTHER" id="PTHR44013:SF1">
    <property type="entry name" value="ZINC-TYPE ALCOHOL DEHYDROGENASE-LIKE PROTEIN C16A3.02C"/>
    <property type="match status" value="1"/>
</dbReference>
<dbReference type="InterPro" id="IPR020843">
    <property type="entry name" value="ER"/>
</dbReference>
<feature type="domain" description="Enoyl reductase (ER)" evidence="1">
    <location>
        <begin position="10"/>
        <end position="303"/>
    </location>
</feature>
<dbReference type="RefSeq" id="WP_046043894.1">
    <property type="nucleotide sequence ID" value="NZ_LACC01000053.1"/>
</dbReference>
<evidence type="ECO:0000259" key="1">
    <source>
        <dbReference type="SMART" id="SM00829"/>
    </source>
</evidence>
<evidence type="ECO:0000313" key="2">
    <source>
        <dbReference type="EMBL" id="KJZ34895.1"/>
    </source>
</evidence>
<dbReference type="Gene3D" id="3.40.50.720">
    <property type="entry name" value="NAD(P)-binding Rossmann-like Domain"/>
    <property type="match status" value="1"/>
</dbReference>
<dbReference type="SMART" id="SM00829">
    <property type="entry name" value="PKS_ER"/>
    <property type="match status" value="1"/>
</dbReference>
<accession>A0A0F4ST09</accession>
<dbReference type="InterPro" id="IPR052733">
    <property type="entry name" value="Chloroplast_QOR"/>
</dbReference>
<dbReference type="Pfam" id="PF13602">
    <property type="entry name" value="ADH_zinc_N_2"/>
    <property type="match status" value="1"/>
</dbReference>
<dbReference type="GO" id="GO:0016491">
    <property type="term" value="F:oxidoreductase activity"/>
    <property type="evidence" value="ECO:0007669"/>
    <property type="project" value="InterPro"/>
</dbReference>